<protein>
    <recommendedName>
        <fullName evidence="4">Sulfatase N-terminal domain-containing protein</fullName>
    </recommendedName>
</protein>
<evidence type="ECO:0000313" key="2">
    <source>
        <dbReference type="EMBL" id="PXY43453.1"/>
    </source>
</evidence>
<keyword evidence="1" id="KW-0812">Transmembrane</keyword>
<feature type="transmembrane region" description="Helical" evidence="1">
    <location>
        <begin position="107"/>
        <end position="123"/>
    </location>
</feature>
<comment type="caution">
    <text evidence="2">The sequence shown here is derived from an EMBL/GenBank/DDBJ whole genome shotgun (WGS) entry which is preliminary data.</text>
</comment>
<evidence type="ECO:0008006" key="4">
    <source>
        <dbReference type="Google" id="ProtNLM"/>
    </source>
</evidence>
<dbReference type="AlphaFoldDB" id="A0A2V4C002"/>
<dbReference type="EMBL" id="QJHL01000006">
    <property type="protein sequence ID" value="PXY43453.1"/>
    <property type="molecule type" value="Genomic_DNA"/>
</dbReference>
<feature type="transmembrane region" description="Helical" evidence="1">
    <location>
        <begin position="16"/>
        <end position="35"/>
    </location>
</feature>
<sequence>MNLKEKFNYFINNDKDYPAAVGFLSGFYPLVFFYSNNFEDINSLRHLVYFSFFFLILPSLSIFLLYHLFIRFEKLLPYRRHLLFVIIVELTSVYFSQVYFLTIKKKMLLGLLIFVCFFSFKLYKHYKKVMVFILLLSIIPVFKVSKIIYDNLTSSASWQQQPDHILNTSFKKRPNIYYIEPDGYASDTNLKGVLYRFDNSEFDGWLKDKKFTLYNDFRSNYESTLTSNSSCFFMKHHFYDMNSDFKYSRDLITGNNPVLKIFKRNNYKTFFLTERPYLLANYPNIEYDYCNFELDQVPYFNAFETKRNVLSDLKHQIVNNKTSNNFFFIEKFGPNHIAVYKQGSSGIEKERIKYIKRLQETNIWLKQTIGFIEKEDPNAIVIIGADHGGFVGFSNTLEASKKISDKVLLKSIFGAKLAIKWNDPKHSHYDSKLKTSVNLFRVLFSFLGEDKSLLKKLQQNNSYNLSEPNDFSKIYLAIE</sequence>
<keyword evidence="1" id="KW-1133">Transmembrane helix</keyword>
<keyword evidence="3" id="KW-1185">Reference proteome</keyword>
<dbReference type="Proteomes" id="UP000247681">
    <property type="component" value="Unassembled WGS sequence"/>
</dbReference>
<evidence type="ECO:0000256" key="1">
    <source>
        <dbReference type="SAM" id="Phobius"/>
    </source>
</evidence>
<keyword evidence="1" id="KW-0472">Membrane</keyword>
<accession>A0A2V4C002</accession>
<dbReference type="InterPro" id="IPR017850">
    <property type="entry name" value="Alkaline_phosphatase_core_sf"/>
</dbReference>
<reference evidence="2 3" key="1">
    <citation type="submission" date="2018-05" db="EMBL/GenBank/DDBJ databases">
        <title>Flavobacterium sp. strain IMCC34758, incomplete genome.</title>
        <authorList>
            <person name="Joung Y."/>
        </authorList>
    </citation>
    <scope>NUCLEOTIDE SEQUENCE [LARGE SCALE GENOMIC DNA]</scope>
    <source>
        <strain evidence="2 3">IMCC34758</strain>
    </source>
</reference>
<gene>
    <name evidence="2" type="ORF">DMB68_20650</name>
</gene>
<evidence type="ECO:0000313" key="3">
    <source>
        <dbReference type="Proteomes" id="UP000247681"/>
    </source>
</evidence>
<feature type="transmembrane region" description="Helical" evidence="1">
    <location>
        <begin position="47"/>
        <end position="70"/>
    </location>
</feature>
<proteinExistence type="predicted"/>
<name>A0A2V4C002_9FLAO</name>
<feature type="transmembrane region" description="Helical" evidence="1">
    <location>
        <begin position="82"/>
        <end position="101"/>
    </location>
</feature>
<dbReference type="Gene3D" id="3.40.720.10">
    <property type="entry name" value="Alkaline Phosphatase, subunit A"/>
    <property type="match status" value="1"/>
</dbReference>
<feature type="transmembrane region" description="Helical" evidence="1">
    <location>
        <begin position="130"/>
        <end position="149"/>
    </location>
</feature>
<dbReference type="SUPFAM" id="SSF53649">
    <property type="entry name" value="Alkaline phosphatase-like"/>
    <property type="match status" value="1"/>
</dbReference>
<organism evidence="2 3">
    <name type="scientific">Flavobacterium hydrophilum</name>
    <dbReference type="NCBI Taxonomy" id="2211445"/>
    <lineage>
        <taxon>Bacteria</taxon>
        <taxon>Pseudomonadati</taxon>
        <taxon>Bacteroidota</taxon>
        <taxon>Flavobacteriia</taxon>
        <taxon>Flavobacteriales</taxon>
        <taxon>Flavobacteriaceae</taxon>
        <taxon>Flavobacterium</taxon>
    </lineage>
</organism>